<accession>A0AAQ3XA70</accession>
<feature type="region of interest" description="Disordered" evidence="1">
    <location>
        <begin position="54"/>
        <end position="73"/>
    </location>
</feature>
<feature type="region of interest" description="Disordered" evidence="1">
    <location>
        <begin position="92"/>
        <end position="112"/>
    </location>
</feature>
<organism evidence="2 3">
    <name type="scientific">Paspalum notatum var. saurae</name>
    <dbReference type="NCBI Taxonomy" id="547442"/>
    <lineage>
        <taxon>Eukaryota</taxon>
        <taxon>Viridiplantae</taxon>
        <taxon>Streptophyta</taxon>
        <taxon>Embryophyta</taxon>
        <taxon>Tracheophyta</taxon>
        <taxon>Spermatophyta</taxon>
        <taxon>Magnoliopsida</taxon>
        <taxon>Liliopsida</taxon>
        <taxon>Poales</taxon>
        <taxon>Poaceae</taxon>
        <taxon>PACMAD clade</taxon>
        <taxon>Panicoideae</taxon>
        <taxon>Andropogonodae</taxon>
        <taxon>Paspaleae</taxon>
        <taxon>Paspalinae</taxon>
        <taxon>Paspalum</taxon>
    </lineage>
</organism>
<gene>
    <name evidence="2" type="ORF">U9M48_037608</name>
</gene>
<feature type="compositionally biased region" description="Basic residues" evidence="1">
    <location>
        <begin position="423"/>
        <end position="434"/>
    </location>
</feature>
<dbReference type="AlphaFoldDB" id="A0AAQ3XA70"/>
<proteinExistence type="predicted"/>
<keyword evidence="3" id="KW-1185">Reference proteome</keyword>
<dbReference type="EMBL" id="CP144752">
    <property type="protein sequence ID" value="WVZ91438.1"/>
    <property type="molecule type" value="Genomic_DNA"/>
</dbReference>
<protein>
    <submittedName>
        <fullName evidence="2">Uncharacterized protein</fullName>
    </submittedName>
</protein>
<evidence type="ECO:0000313" key="2">
    <source>
        <dbReference type="EMBL" id="WVZ91438.1"/>
    </source>
</evidence>
<feature type="compositionally biased region" description="Low complexity" evidence="1">
    <location>
        <begin position="54"/>
        <end position="65"/>
    </location>
</feature>
<evidence type="ECO:0000313" key="3">
    <source>
        <dbReference type="Proteomes" id="UP001341281"/>
    </source>
</evidence>
<reference evidence="2 3" key="1">
    <citation type="submission" date="2024-02" db="EMBL/GenBank/DDBJ databases">
        <title>High-quality chromosome-scale genome assembly of Pensacola bahiagrass (Paspalum notatum Flugge var. saurae).</title>
        <authorList>
            <person name="Vega J.M."/>
            <person name="Podio M."/>
            <person name="Orjuela J."/>
            <person name="Siena L.A."/>
            <person name="Pessino S.C."/>
            <person name="Combes M.C."/>
            <person name="Mariac C."/>
            <person name="Albertini E."/>
            <person name="Pupilli F."/>
            <person name="Ortiz J.P.A."/>
            <person name="Leblanc O."/>
        </authorList>
    </citation>
    <scope>NUCLEOTIDE SEQUENCE [LARGE SCALE GENOMIC DNA]</scope>
    <source>
        <strain evidence="2">R1</strain>
        <tissue evidence="2">Leaf</tissue>
    </source>
</reference>
<dbReference type="Proteomes" id="UP001341281">
    <property type="component" value="Chromosome 08"/>
</dbReference>
<name>A0AAQ3XA70_PASNO</name>
<feature type="region of interest" description="Disordered" evidence="1">
    <location>
        <begin position="419"/>
        <end position="481"/>
    </location>
</feature>
<feature type="region of interest" description="Disordered" evidence="1">
    <location>
        <begin position="263"/>
        <end position="309"/>
    </location>
</feature>
<sequence length="533" mass="58165">MTPIPGSPRTAVQPRPRAATTLLRPKPAATSIPTLTRTAPSPCAPPRLCPAAIPTSATSAPSQAGAGAGAFNARPRDATPALARCVASALPRSRPAPPLLRPETAADQLPRSAAGAVGAVAIARSRAASPPTRFAASAPPALLPLSCCATPPHAPTPERLRFVGTDPSQPRRGATRTPLRRRVLDPRPRPHAFRSRRHLAHHFAPYPPRCRCSAPEPPLHHPAAASALQFQPGDAHAGLGCCNCEEVDYRMVLDEIPGGRTPFQNLTNVNRKGTPVDDVNERRRQKDRAKRASMSVEEKNEMNKKRRESRHLKIAQHTIGACSKDNDHQNADNNDWLHTNKCHMLQNIVDEGVSNQLSGIGGFWIAAWEKGRTGGLGATRLVRLYEDFLVSSSDDWIVPDLSPSPTFIVPVSTNPEDVDTFKRSPRCTRHKRHVPSGERQSLLARRNQQFESGIAKRVHAAPEDNESDVGEKDESTHPQTTADINNNVHAQALTLQHPMAWPDKETERSIPKRCQSSFPMAREFSMMSSLVFT</sequence>
<evidence type="ECO:0000256" key="1">
    <source>
        <dbReference type="SAM" id="MobiDB-lite"/>
    </source>
</evidence>
<feature type="region of interest" description="Disordered" evidence="1">
    <location>
        <begin position="1"/>
        <end position="47"/>
    </location>
</feature>